<reference evidence="3" key="1">
    <citation type="submission" date="2018-05" db="EMBL/GenBank/DDBJ databases">
        <authorList>
            <person name="Lanie J.A."/>
            <person name="Ng W.-L."/>
            <person name="Kazmierczak K.M."/>
            <person name="Andrzejewski T.M."/>
            <person name="Davidsen T.M."/>
            <person name="Wayne K.J."/>
            <person name="Tettelin H."/>
            <person name="Glass J.I."/>
            <person name="Rusch D."/>
            <person name="Podicherti R."/>
            <person name="Tsui H.-C.T."/>
            <person name="Winkler M.E."/>
        </authorList>
    </citation>
    <scope>NUCLEOTIDE SEQUENCE</scope>
</reference>
<evidence type="ECO:0000256" key="1">
    <source>
        <dbReference type="ARBA" id="ARBA00007637"/>
    </source>
</evidence>
<comment type="similarity">
    <text evidence="1">Belongs to the NAD(P)-dependent epimerase/dehydratase family.</text>
</comment>
<gene>
    <name evidence="3" type="ORF">METZ01_LOCUS443639</name>
</gene>
<dbReference type="Gene3D" id="3.40.50.720">
    <property type="entry name" value="NAD(P)-binding Rossmann-like Domain"/>
    <property type="match status" value="1"/>
</dbReference>
<evidence type="ECO:0000259" key="2">
    <source>
        <dbReference type="Pfam" id="PF01370"/>
    </source>
</evidence>
<evidence type="ECO:0000313" key="3">
    <source>
        <dbReference type="EMBL" id="SVD90785.1"/>
    </source>
</evidence>
<sequence length="205" mass="22198">MSKRRVLVTGGAGRVASILRQHWGDRYEIRLADIRPVDDLASHETFVELDITDLDAFTGACEGIDTVVHLAADPSPNADFYESLLQRNIIGGYNGFEAARLASCRRIVFASSINAVLGHGSSDEAAHWDVPIYPANVYGATKCWGEALARVYDEQHSLSCICVRLTSPSFDQTSFDPQASAAAISARDAALVFGRCVEADDDVGF</sequence>
<dbReference type="Pfam" id="PF01370">
    <property type="entry name" value="Epimerase"/>
    <property type="match status" value="1"/>
</dbReference>
<feature type="domain" description="NAD-dependent epimerase/dehydratase" evidence="2">
    <location>
        <begin position="6"/>
        <end position="167"/>
    </location>
</feature>
<organism evidence="3">
    <name type="scientific">marine metagenome</name>
    <dbReference type="NCBI Taxonomy" id="408172"/>
    <lineage>
        <taxon>unclassified sequences</taxon>
        <taxon>metagenomes</taxon>
        <taxon>ecological metagenomes</taxon>
    </lineage>
</organism>
<dbReference type="PANTHER" id="PTHR43000">
    <property type="entry name" value="DTDP-D-GLUCOSE 4,6-DEHYDRATASE-RELATED"/>
    <property type="match status" value="1"/>
</dbReference>
<dbReference type="SUPFAM" id="SSF51735">
    <property type="entry name" value="NAD(P)-binding Rossmann-fold domains"/>
    <property type="match status" value="1"/>
</dbReference>
<proteinExistence type="inferred from homology"/>
<dbReference type="InterPro" id="IPR036291">
    <property type="entry name" value="NAD(P)-bd_dom_sf"/>
</dbReference>
<dbReference type="AlphaFoldDB" id="A0A382Z6R3"/>
<name>A0A382Z6R3_9ZZZZ</name>
<dbReference type="EMBL" id="UINC01181206">
    <property type="protein sequence ID" value="SVD90785.1"/>
    <property type="molecule type" value="Genomic_DNA"/>
</dbReference>
<feature type="non-terminal residue" evidence="3">
    <location>
        <position position="205"/>
    </location>
</feature>
<protein>
    <recommendedName>
        <fullName evidence="2">NAD-dependent epimerase/dehydratase domain-containing protein</fullName>
    </recommendedName>
</protein>
<accession>A0A382Z6R3</accession>
<dbReference type="InterPro" id="IPR001509">
    <property type="entry name" value="Epimerase_deHydtase"/>
</dbReference>